<comment type="subcellular location">
    <subcellularLocation>
        <location evidence="1">Nucleus</location>
    </subcellularLocation>
</comment>
<organism evidence="5 6">
    <name type="scientific">Discostella pseudostelligera</name>
    <dbReference type="NCBI Taxonomy" id="259834"/>
    <lineage>
        <taxon>Eukaryota</taxon>
        <taxon>Sar</taxon>
        <taxon>Stramenopiles</taxon>
        <taxon>Ochrophyta</taxon>
        <taxon>Bacillariophyta</taxon>
        <taxon>Coscinodiscophyceae</taxon>
        <taxon>Thalassiosirophycidae</taxon>
        <taxon>Stephanodiscales</taxon>
        <taxon>Stephanodiscaceae</taxon>
        <taxon>Discostella</taxon>
    </lineage>
</organism>
<feature type="compositionally biased region" description="Basic and acidic residues" evidence="3">
    <location>
        <begin position="282"/>
        <end position="294"/>
    </location>
</feature>
<comment type="caution">
    <text evidence="5">The sequence shown here is derived from an EMBL/GenBank/DDBJ whole genome shotgun (WGS) entry which is preliminary data.</text>
</comment>
<feature type="domain" description="SPRY" evidence="4">
    <location>
        <begin position="243"/>
        <end position="486"/>
    </location>
</feature>
<reference evidence="5 6" key="1">
    <citation type="submission" date="2024-10" db="EMBL/GenBank/DDBJ databases">
        <title>Updated reference genomes for cyclostephanoid diatoms.</title>
        <authorList>
            <person name="Roberts W.R."/>
            <person name="Alverson A.J."/>
        </authorList>
    </citation>
    <scope>NUCLEOTIDE SEQUENCE [LARGE SCALE GENOMIC DNA]</scope>
    <source>
        <strain evidence="5 6">AJA232-27</strain>
    </source>
</reference>
<name>A0ABD3MC04_9STRA</name>
<dbReference type="CDD" id="cd12872">
    <property type="entry name" value="SPRY_Ash2"/>
    <property type="match status" value="1"/>
</dbReference>
<dbReference type="Proteomes" id="UP001530293">
    <property type="component" value="Unassembled WGS sequence"/>
</dbReference>
<feature type="compositionally biased region" description="Polar residues" evidence="3">
    <location>
        <begin position="188"/>
        <end position="201"/>
    </location>
</feature>
<evidence type="ECO:0000313" key="5">
    <source>
        <dbReference type="EMBL" id="KAL3759471.1"/>
    </source>
</evidence>
<keyword evidence="2" id="KW-0539">Nucleus</keyword>
<feature type="region of interest" description="Disordered" evidence="3">
    <location>
        <begin position="282"/>
        <end position="319"/>
    </location>
</feature>
<dbReference type="InterPro" id="IPR003877">
    <property type="entry name" value="SPRY_dom"/>
</dbReference>
<dbReference type="Gene3D" id="2.60.120.920">
    <property type="match status" value="1"/>
</dbReference>
<sequence>MTTMMLSPTPSTYSSDGSGQAAATSTTSPSSAVIASSGDSGSGTPSPATASRNAKAHQAATIAAIVESTTTHRHLIPGMAELLGGSKDKIMSSNVPFVKGSGGGGGSMASKSSLSETVPTKYNVDGDATTSALASDTSVVALGHPSLPSMDAVSNTANRFISEIPPFVTMSTKDSAPQLKLESPPATVGTTGTDTVYNSRGNVDKTNDASALHVDFADFQRKLIVKGGMKGYRMSRATHGVSSGCYYYEAIILGSSDEIGSTDSSCDKRGKKRPLQELEMVGEQHHQLQQETKPDSSSTSNNEQPTPMQKSNNRSSMNGHLRIGWSTRLADLQAPVGYNTHSYAIRDIMGSRIHNSHRQDKWGGIGFGPGDVLGVALYLVDGKTPPTKSTVSNAATISSNSSTFNPTDGIDSEKQIGSSSSDNSESIHERQLSTAPLNNHIRFFLNGKPMGNENGIAFDNIQSGTYHPAVSCYDEGSAWLNFGPNFVYPPMHLPPEMNPRPISDLCHTPPLSEEVIETVISGGSGCKRGGHIMNLSKRAADYAIVSAFKELVGIEAASRRRAYLKHLALHRLEISAMRKERGLSTLDLV</sequence>
<feature type="region of interest" description="Disordered" evidence="3">
    <location>
        <begin position="384"/>
        <end position="432"/>
    </location>
</feature>
<evidence type="ECO:0000259" key="4">
    <source>
        <dbReference type="SMART" id="SM00449"/>
    </source>
</evidence>
<evidence type="ECO:0000256" key="1">
    <source>
        <dbReference type="ARBA" id="ARBA00004123"/>
    </source>
</evidence>
<protein>
    <recommendedName>
        <fullName evidence="4">SPRY domain-containing protein</fullName>
    </recommendedName>
</protein>
<feature type="region of interest" description="Disordered" evidence="3">
    <location>
        <begin position="175"/>
        <end position="201"/>
    </location>
</feature>
<dbReference type="AlphaFoldDB" id="A0ABD3MC04"/>
<dbReference type="InterPro" id="IPR043136">
    <property type="entry name" value="B30.2/SPRY_sf"/>
</dbReference>
<dbReference type="EMBL" id="JALLBG020000200">
    <property type="protein sequence ID" value="KAL3759471.1"/>
    <property type="molecule type" value="Genomic_DNA"/>
</dbReference>
<feature type="compositionally biased region" description="Polar residues" evidence="3">
    <location>
        <begin position="295"/>
        <end position="318"/>
    </location>
</feature>
<accession>A0ABD3MC04</accession>
<evidence type="ECO:0000256" key="3">
    <source>
        <dbReference type="SAM" id="MobiDB-lite"/>
    </source>
</evidence>
<feature type="region of interest" description="Disordered" evidence="3">
    <location>
        <begin position="1"/>
        <end position="55"/>
    </location>
</feature>
<dbReference type="InterPro" id="IPR013320">
    <property type="entry name" value="ConA-like_dom_sf"/>
</dbReference>
<feature type="compositionally biased region" description="Low complexity" evidence="3">
    <location>
        <begin position="389"/>
        <end position="403"/>
    </location>
</feature>
<gene>
    <name evidence="5" type="ORF">ACHAWU_000770</name>
</gene>
<dbReference type="PANTHER" id="PTHR10598:SF0">
    <property type="entry name" value="SET1_ASH2 HISTONE METHYLTRANSFERASE COMPLEX SUBUNIT ASH2"/>
    <property type="match status" value="1"/>
</dbReference>
<dbReference type="SMART" id="SM00449">
    <property type="entry name" value="SPRY"/>
    <property type="match status" value="1"/>
</dbReference>
<evidence type="ECO:0000256" key="2">
    <source>
        <dbReference type="ARBA" id="ARBA00023242"/>
    </source>
</evidence>
<feature type="compositionally biased region" description="Low complexity" evidence="3">
    <location>
        <begin position="1"/>
        <end position="49"/>
    </location>
</feature>
<dbReference type="InterPro" id="IPR037353">
    <property type="entry name" value="ASH2"/>
</dbReference>
<evidence type="ECO:0000313" key="6">
    <source>
        <dbReference type="Proteomes" id="UP001530293"/>
    </source>
</evidence>
<keyword evidence="6" id="KW-1185">Reference proteome</keyword>
<dbReference type="SUPFAM" id="SSF49899">
    <property type="entry name" value="Concanavalin A-like lectins/glucanases"/>
    <property type="match status" value="1"/>
</dbReference>
<dbReference type="GO" id="GO:0005634">
    <property type="term" value="C:nucleus"/>
    <property type="evidence" value="ECO:0007669"/>
    <property type="project" value="UniProtKB-SubCell"/>
</dbReference>
<dbReference type="PANTHER" id="PTHR10598">
    <property type="entry name" value="SET1/ASH2 HISTONE METHYLTRANSFERASE COMPLEX SUBUNIT ASH2"/>
    <property type="match status" value="1"/>
</dbReference>
<proteinExistence type="predicted"/>